<evidence type="ECO:0000259" key="3">
    <source>
        <dbReference type="Pfam" id="PF02371"/>
    </source>
</evidence>
<evidence type="ECO:0000259" key="2">
    <source>
        <dbReference type="Pfam" id="PF01548"/>
    </source>
</evidence>
<feature type="coiled-coil region" evidence="1">
    <location>
        <begin position="198"/>
        <end position="225"/>
    </location>
</feature>
<dbReference type="NCBIfam" id="NF033542">
    <property type="entry name" value="transpos_IS110"/>
    <property type="match status" value="1"/>
</dbReference>
<evidence type="ECO:0000313" key="4">
    <source>
        <dbReference type="EMBL" id="MDA0158760.1"/>
    </source>
</evidence>
<dbReference type="InterPro" id="IPR047650">
    <property type="entry name" value="Transpos_IS110"/>
</dbReference>
<keyword evidence="6" id="KW-1185">Reference proteome</keyword>
<dbReference type="GO" id="GO:0003677">
    <property type="term" value="F:DNA binding"/>
    <property type="evidence" value="ECO:0007669"/>
    <property type="project" value="InterPro"/>
</dbReference>
<dbReference type="EMBL" id="JAPDOD010000001">
    <property type="protein sequence ID" value="MDA0158798.1"/>
    <property type="molecule type" value="Genomic_DNA"/>
</dbReference>
<sequence length="356" mass="39517">MDEVMIVLGADTHKRSHTIAAVSAATGELLGEQTVQVGAKGFAALVVWARELGSERVWALEDCRHVSGSFERFLIARGERVLRVTTTLMADTRRRARARGKSDSIDALAVARAALREGLDALPAAHLQGPELDLRLLVDHRERLVRQRVALNNTMQWHLHDLWPELRLPGSSLFYGTWGPRIARRLARTEQTMRVRIARDELRRIRELSQTIKALEAEIAGLVAEIAPQLLSEPGLGPLTAAKLVGEIAGAARFTSDAKLARAAGVAPIPVSSGNTNRHRLDRGGNRQINATIHRIAVTRLRCHPETQDYIARKRAEGKSTKEALRCLKRHLTRRLWHLLQTDATTQNQTITPSIS</sequence>
<dbReference type="Pfam" id="PF01548">
    <property type="entry name" value="DEDD_Tnp_IS110"/>
    <property type="match status" value="1"/>
</dbReference>
<proteinExistence type="predicted"/>
<dbReference type="EMBL" id="JAPDOD010000001">
    <property type="protein sequence ID" value="MDA0158760.1"/>
    <property type="molecule type" value="Genomic_DNA"/>
</dbReference>
<dbReference type="GO" id="GO:0004803">
    <property type="term" value="F:transposase activity"/>
    <property type="evidence" value="ECO:0007669"/>
    <property type="project" value="InterPro"/>
</dbReference>
<accession>A0A9X3RXP5</accession>
<dbReference type="InterPro" id="IPR002525">
    <property type="entry name" value="Transp_IS110-like_N"/>
</dbReference>
<comment type="caution">
    <text evidence="4">The sequence shown here is derived from an EMBL/GenBank/DDBJ whole genome shotgun (WGS) entry which is preliminary data.</text>
</comment>
<organism evidence="4 6">
    <name type="scientific">Solirubrobacter ginsenosidimutans</name>
    <dbReference type="NCBI Taxonomy" id="490573"/>
    <lineage>
        <taxon>Bacteria</taxon>
        <taxon>Bacillati</taxon>
        <taxon>Actinomycetota</taxon>
        <taxon>Thermoleophilia</taxon>
        <taxon>Solirubrobacterales</taxon>
        <taxon>Solirubrobacteraceae</taxon>
        <taxon>Solirubrobacter</taxon>
    </lineage>
</organism>
<dbReference type="AlphaFoldDB" id="A0A9X3RXP5"/>
<name>A0A9X3RXP5_9ACTN</name>
<dbReference type="InterPro" id="IPR003346">
    <property type="entry name" value="Transposase_20"/>
</dbReference>
<reference evidence="4" key="1">
    <citation type="submission" date="2022-10" db="EMBL/GenBank/DDBJ databases">
        <title>The WGS of Solirubrobacter ginsenosidimutans DSM 21036.</title>
        <authorList>
            <person name="Jiang Z."/>
        </authorList>
    </citation>
    <scope>NUCLEOTIDE SEQUENCE</scope>
    <source>
        <strain evidence="4">DSM 21036</strain>
    </source>
</reference>
<keyword evidence="1" id="KW-0175">Coiled coil</keyword>
<evidence type="ECO:0000313" key="6">
    <source>
        <dbReference type="Proteomes" id="UP001149140"/>
    </source>
</evidence>
<dbReference type="PANTHER" id="PTHR33055">
    <property type="entry name" value="TRANSPOSASE FOR INSERTION SEQUENCE ELEMENT IS1111A"/>
    <property type="match status" value="1"/>
</dbReference>
<feature type="domain" description="Transposase IS110-like N-terminal" evidence="2">
    <location>
        <begin position="9"/>
        <end position="164"/>
    </location>
</feature>
<evidence type="ECO:0000313" key="5">
    <source>
        <dbReference type="EMBL" id="MDA0158798.1"/>
    </source>
</evidence>
<dbReference type="GO" id="GO:0006313">
    <property type="term" value="P:DNA transposition"/>
    <property type="evidence" value="ECO:0007669"/>
    <property type="project" value="InterPro"/>
</dbReference>
<feature type="domain" description="Transposase IS116/IS110/IS902 C-terminal" evidence="3">
    <location>
        <begin position="229"/>
        <end position="311"/>
    </location>
</feature>
<dbReference type="Pfam" id="PF02371">
    <property type="entry name" value="Transposase_20"/>
    <property type="match status" value="1"/>
</dbReference>
<gene>
    <name evidence="4" type="ORF">OM076_00670</name>
    <name evidence="5" type="ORF">OM076_00860</name>
</gene>
<evidence type="ECO:0000256" key="1">
    <source>
        <dbReference type="SAM" id="Coils"/>
    </source>
</evidence>
<dbReference type="PANTHER" id="PTHR33055:SF16">
    <property type="entry name" value="TRANSPOSASE FOR INSERTION SEQUENCE ELEMENT IS1547"/>
    <property type="match status" value="1"/>
</dbReference>
<protein>
    <submittedName>
        <fullName evidence="4">IS110 family transposase</fullName>
    </submittedName>
</protein>
<dbReference type="Proteomes" id="UP001149140">
    <property type="component" value="Unassembled WGS sequence"/>
</dbReference>